<proteinExistence type="predicted"/>
<feature type="transmembrane region" description="Helical" evidence="2">
    <location>
        <begin position="244"/>
        <end position="261"/>
    </location>
</feature>
<evidence type="ECO:0000256" key="1">
    <source>
        <dbReference type="SAM" id="Coils"/>
    </source>
</evidence>
<protein>
    <submittedName>
        <fullName evidence="3">Stage III sporulation protein AE</fullName>
    </submittedName>
</protein>
<dbReference type="RefSeq" id="WP_129257886.1">
    <property type="nucleotide sequence ID" value="NZ_JBGKFY010000002.1"/>
</dbReference>
<feature type="transmembrane region" description="Helical" evidence="2">
    <location>
        <begin position="311"/>
        <end position="342"/>
    </location>
</feature>
<gene>
    <name evidence="3" type="ORF">ETP43_09470</name>
</gene>
<evidence type="ECO:0000256" key="2">
    <source>
        <dbReference type="SAM" id="Phobius"/>
    </source>
</evidence>
<feature type="coiled-coil region" evidence="1">
    <location>
        <begin position="32"/>
        <end position="71"/>
    </location>
</feature>
<keyword evidence="2" id="KW-0812">Transmembrane</keyword>
<dbReference type="OrthoDB" id="1706761at2"/>
<evidence type="ECO:0000313" key="3">
    <source>
        <dbReference type="EMBL" id="RXS75418.1"/>
    </source>
</evidence>
<reference evidence="3 4" key="1">
    <citation type="submission" date="2019-01" db="EMBL/GenBank/DDBJ databases">
        <title>Blautia sp. nov. KGMB01111 isolated human feces.</title>
        <authorList>
            <person name="Park J.-E."/>
            <person name="Kim J.-S."/>
            <person name="Park S.-H."/>
        </authorList>
    </citation>
    <scope>NUCLEOTIDE SEQUENCE [LARGE SCALE GENOMIC DNA]</scope>
    <source>
        <strain evidence="3 4">KGMB01111</strain>
    </source>
</reference>
<feature type="transmembrane region" description="Helical" evidence="2">
    <location>
        <begin position="206"/>
        <end position="224"/>
    </location>
</feature>
<keyword evidence="2" id="KW-1133">Transmembrane helix</keyword>
<feature type="transmembrane region" description="Helical" evidence="2">
    <location>
        <begin position="134"/>
        <end position="155"/>
    </location>
</feature>
<dbReference type="Pfam" id="PF09546">
    <property type="entry name" value="Spore_III_AE"/>
    <property type="match status" value="1"/>
</dbReference>
<dbReference type="Proteomes" id="UP000290106">
    <property type="component" value="Unassembled WGS sequence"/>
</dbReference>
<keyword evidence="1" id="KW-0175">Coiled coil</keyword>
<keyword evidence="4" id="KW-1185">Reference proteome</keyword>
<dbReference type="InterPro" id="IPR014194">
    <property type="entry name" value="Spore_III_AE"/>
</dbReference>
<dbReference type="EMBL" id="SDKC01000001">
    <property type="protein sequence ID" value="RXS75418.1"/>
    <property type="molecule type" value="Genomic_DNA"/>
</dbReference>
<sequence>MRFWDKKKSGKILKIAIFSLFLLFFCTRICVYAAENQDFSREEEALEELDLKDVETAVDQLLEEKQSMRGMIREILTSGQAFSAEQWKAVIQQGVWDAMGIQKETCVHILVLVLLSAVFYHLSGVFQNNQIGDISFYMIYLLLFLLLLQAFDQMAGQMESLLEGVAVFMKALLPAYYIALTGACGVATATAFYQMILILIFLTEKILLLFILPAIRMYLVLELINFLTKEEFLSKMTELLKNGILWALKSMVGVIVGIQLIQRLISPAVDTLKRSLIGRTAGALPGVGNLFSGITEVVLGSAVLIKNCLGAAAIVILLLAGAAPLCRMGISALVYQFLAALVQPVTDKRMVGCIHTMGESLGMLVRMLLTMEILFLLTIAILAGSLQ</sequence>
<organism evidence="3 4">
    <name type="scientific">Blautia faecicola</name>
    <dbReference type="NCBI Taxonomy" id="2509240"/>
    <lineage>
        <taxon>Bacteria</taxon>
        <taxon>Bacillati</taxon>
        <taxon>Bacillota</taxon>
        <taxon>Clostridia</taxon>
        <taxon>Lachnospirales</taxon>
        <taxon>Lachnospiraceae</taxon>
        <taxon>Blautia</taxon>
    </lineage>
</organism>
<evidence type="ECO:0000313" key="4">
    <source>
        <dbReference type="Proteomes" id="UP000290106"/>
    </source>
</evidence>
<accession>A0A4Q1RIG8</accession>
<keyword evidence="2" id="KW-0472">Membrane</keyword>
<name>A0A4Q1RIG8_9FIRM</name>
<comment type="caution">
    <text evidence="3">The sequence shown here is derived from an EMBL/GenBank/DDBJ whole genome shotgun (WGS) entry which is preliminary data.</text>
</comment>
<feature type="transmembrane region" description="Helical" evidence="2">
    <location>
        <begin position="363"/>
        <end position="386"/>
    </location>
</feature>
<feature type="transmembrane region" description="Helical" evidence="2">
    <location>
        <begin position="175"/>
        <end position="199"/>
    </location>
</feature>
<dbReference type="AlphaFoldDB" id="A0A4Q1RIG8"/>
<feature type="transmembrane region" description="Helical" evidence="2">
    <location>
        <begin position="105"/>
        <end position="122"/>
    </location>
</feature>